<comment type="caution">
    <text evidence="5">The sequence shown here is derived from an EMBL/GenBank/DDBJ whole genome shotgun (WGS) entry which is preliminary data.</text>
</comment>
<dbReference type="AlphaFoldDB" id="A0A6H3F7P2"/>
<keyword evidence="1" id="KW-0813">Transport</keyword>
<feature type="domain" description="ABC transporter" evidence="4">
    <location>
        <begin position="2"/>
        <end position="242"/>
    </location>
</feature>
<dbReference type="InterPro" id="IPR003439">
    <property type="entry name" value="ABC_transporter-like_ATP-bd"/>
</dbReference>
<evidence type="ECO:0000256" key="2">
    <source>
        <dbReference type="ARBA" id="ARBA00022741"/>
    </source>
</evidence>
<evidence type="ECO:0000313" key="6">
    <source>
        <dbReference type="Proteomes" id="UP000292919"/>
    </source>
</evidence>
<dbReference type="PANTHER" id="PTHR42781">
    <property type="entry name" value="SPERMIDINE/PUTRESCINE IMPORT ATP-BINDING PROTEIN POTA"/>
    <property type="match status" value="1"/>
</dbReference>
<sequence length="252" mass="28016">MISLRLVKKFKTARTPFSLNVDYSIEDGDKSAVLFGPSGSGKTLTMQCLAGLMRPDAGHIRIGDCTLFDAASNICIPAQQRRIGYMFQDYALFPHLTLLQNVAFPRTGCWPWLVRNGEKEKAYAMLERFGIGRLAGHLPSQISGGQRQRAALARALNADPRLLLLDEPFSALDPLLRERLRDELLELMADLTIPAIIITHDPGDVDAFAGSLILYDHGQARMVPDYAELRPQFAHAGPCLRHLEATYWRTAA</sequence>
<dbReference type="InterPro" id="IPR027417">
    <property type="entry name" value="P-loop_NTPase"/>
</dbReference>
<keyword evidence="6" id="KW-1185">Reference proteome</keyword>
<dbReference type="GO" id="GO:0005524">
    <property type="term" value="F:ATP binding"/>
    <property type="evidence" value="ECO:0007669"/>
    <property type="project" value="UniProtKB-KW"/>
</dbReference>
<evidence type="ECO:0000256" key="1">
    <source>
        <dbReference type="ARBA" id="ARBA00022448"/>
    </source>
</evidence>
<gene>
    <name evidence="5" type="ORF">EB812_09250</name>
</gene>
<proteinExistence type="predicted"/>
<dbReference type="Pfam" id="PF00005">
    <property type="entry name" value="ABC_tran"/>
    <property type="match status" value="1"/>
</dbReference>
<dbReference type="RefSeq" id="WP_118230364.1">
    <property type="nucleotide sequence ID" value="NZ_DBFBQU010000131.1"/>
</dbReference>
<name>A0A6H3F7P2_9BACT</name>
<dbReference type="GO" id="GO:0016887">
    <property type="term" value="F:ATP hydrolysis activity"/>
    <property type="evidence" value="ECO:0007669"/>
    <property type="project" value="InterPro"/>
</dbReference>
<dbReference type="PROSITE" id="PS00211">
    <property type="entry name" value="ABC_TRANSPORTER_1"/>
    <property type="match status" value="1"/>
</dbReference>
<keyword evidence="3 5" id="KW-0067">ATP-binding</keyword>
<dbReference type="InterPro" id="IPR017871">
    <property type="entry name" value="ABC_transporter-like_CS"/>
</dbReference>
<dbReference type="PROSITE" id="PS50893">
    <property type="entry name" value="ABC_TRANSPORTER_2"/>
    <property type="match status" value="1"/>
</dbReference>
<keyword evidence="2" id="KW-0547">Nucleotide-binding</keyword>
<dbReference type="InterPro" id="IPR003593">
    <property type="entry name" value="AAA+_ATPase"/>
</dbReference>
<dbReference type="Proteomes" id="UP000292919">
    <property type="component" value="Unassembled WGS sequence"/>
</dbReference>
<evidence type="ECO:0000256" key="3">
    <source>
        <dbReference type="ARBA" id="ARBA00022840"/>
    </source>
</evidence>
<dbReference type="PANTHER" id="PTHR42781:SF4">
    <property type="entry name" value="SPERMIDINE_PUTRESCINE IMPORT ATP-BINDING PROTEIN POTA"/>
    <property type="match status" value="1"/>
</dbReference>
<dbReference type="SMART" id="SM00382">
    <property type="entry name" value="AAA"/>
    <property type="match status" value="1"/>
</dbReference>
<accession>A0A6H3F7P2</accession>
<protein>
    <submittedName>
        <fullName evidence="5">ATP-binding cassette domain-containing protein</fullName>
    </submittedName>
</protein>
<evidence type="ECO:0000313" key="5">
    <source>
        <dbReference type="EMBL" id="TBH79000.1"/>
    </source>
</evidence>
<evidence type="ECO:0000259" key="4">
    <source>
        <dbReference type="PROSITE" id="PS50893"/>
    </source>
</evidence>
<dbReference type="Gene3D" id="3.40.50.300">
    <property type="entry name" value="P-loop containing nucleotide triphosphate hydrolases"/>
    <property type="match status" value="1"/>
</dbReference>
<dbReference type="SUPFAM" id="SSF52540">
    <property type="entry name" value="P-loop containing nucleoside triphosphate hydrolases"/>
    <property type="match status" value="1"/>
</dbReference>
<dbReference type="EMBL" id="SIXC01000011">
    <property type="protein sequence ID" value="TBH79000.1"/>
    <property type="molecule type" value="Genomic_DNA"/>
</dbReference>
<dbReference type="InterPro" id="IPR050093">
    <property type="entry name" value="ABC_SmlMolc_Importer"/>
</dbReference>
<reference evidence="5 6" key="1">
    <citation type="submission" date="2018-12" db="EMBL/GenBank/DDBJ databases">
        <title>First genome draft of Desulfovibrio legallis sp. nov.</title>
        <authorList>
            <person name="Ben Dhia O."/>
            <person name="Najjari A."/>
            <person name="Ferjani R."/>
            <person name="Fhoula I."/>
            <person name="Fardeau M.-L."/>
            <person name="Boudabbous A."/>
            <person name="Ouzari H.I."/>
        </authorList>
    </citation>
    <scope>NUCLEOTIDE SEQUENCE [LARGE SCALE GENOMIC DNA]</scope>
    <source>
        <strain evidence="5 6">H1T</strain>
    </source>
</reference>
<organism evidence="5 6">
    <name type="scientific">Desulfovibrio legallii</name>
    <dbReference type="NCBI Taxonomy" id="571438"/>
    <lineage>
        <taxon>Bacteria</taxon>
        <taxon>Pseudomonadati</taxon>
        <taxon>Thermodesulfobacteriota</taxon>
        <taxon>Desulfovibrionia</taxon>
        <taxon>Desulfovibrionales</taxon>
        <taxon>Desulfovibrionaceae</taxon>
        <taxon>Desulfovibrio</taxon>
    </lineage>
</organism>